<protein>
    <submittedName>
        <fullName evidence="2">Uncharacterized protein</fullName>
    </submittedName>
</protein>
<evidence type="ECO:0000256" key="1">
    <source>
        <dbReference type="SAM" id="MobiDB-lite"/>
    </source>
</evidence>
<keyword evidence="3" id="KW-1185">Reference proteome</keyword>
<dbReference type="Proteomes" id="UP000054928">
    <property type="component" value="Unassembled WGS sequence"/>
</dbReference>
<dbReference type="GeneID" id="36397989"/>
<evidence type="ECO:0000313" key="3">
    <source>
        <dbReference type="Proteomes" id="UP000054928"/>
    </source>
</evidence>
<dbReference type="RefSeq" id="XP_024582903.1">
    <property type="nucleotide sequence ID" value="XM_024717400.1"/>
</dbReference>
<sequence>MRVAVDVGNGATGCPEARFRLNTVYRAEGSSARETDMGRRARSKAMTKARARTAGPRRVT</sequence>
<dbReference type="AlphaFoldDB" id="A0A0P1B052"/>
<proteinExistence type="predicted"/>
<name>A0A0P1B052_PLAHL</name>
<reference evidence="3" key="1">
    <citation type="submission" date="2014-09" db="EMBL/GenBank/DDBJ databases">
        <authorList>
            <person name="Sharma Rahul"/>
            <person name="Thines Marco"/>
        </authorList>
    </citation>
    <scope>NUCLEOTIDE SEQUENCE [LARGE SCALE GENOMIC DNA]</scope>
</reference>
<dbReference type="EMBL" id="CCYD01002047">
    <property type="protein sequence ID" value="CEG46534.1"/>
    <property type="molecule type" value="Genomic_DNA"/>
</dbReference>
<evidence type="ECO:0000313" key="2">
    <source>
        <dbReference type="EMBL" id="CEG46534.1"/>
    </source>
</evidence>
<feature type="region of interest" description="Disordered" evidence="1">
    <location>
        <begin position="27"/>
        <end position="60"/>
    </location>
</feature>
<accession>A0A0P1B052</accession>
<organism evidence="2 3">
    <name type="scientific">Plasmopara halstedii</name>
    <name type="common">Downy mildew of sunflower</name>
    <dbReference type="NCBI Taxonomy" id="4781"/>
    <lineage>
        <taxon>Eukaryota</taxon>
        <taxon>Sar</taxon>
        <taxon>Stramenopiles</taxon>
        <taxon>Oomycota</taxon>
        <taxon>Peronosporomycetes</taxon>
        <taxon>Peronosporales</taxon>
        <taxon>Peronosporaceae</taxon>
        <taxon>Plasmopara</taxon>
    </lineage>
</organism>
<feature type="compositionally biased region" description="Basic residues" evidence="1">
    <location>
        <begin position="40"/>
        <end position="51"/>
    </location>
</feature>